<evidence type="ECO:0000313" key="4">
    <source>
        <dbReference type="Proteomes" id="UP001287356"/>
    </source>
</evidence>
<name>A0AAE0NJ54_9PEZI</name>
<comment type="caution">
    <text evidence="3">The sequence shown here is derived from an EMBL/GenBank/DDBJ whole genome shotgun (WGS) entry which is preliminary data.</text>
</comment>
<proteinExistence type="predicted"/>
<dbReference type="PANTHER" id="PTHR39477">
    <property type="entry name" value="CHROMOSOME 8, WHOLE GENOME SHOTGUN SEQUENCE"/>
    <property type="match status" value="1"/>
</dbReference>
<dbReference type="AlphaFoldDB" id="A0AAE0NJ54"/>
<feature type="region of interest" description="Disordered" evidence="1">
    <location>
        <begin position="109"/>
        <end position="128"/>
    </location>
</feature>
<dbReference type="Pfam" id="PF24845">
    <property type="entry name" value="DUF7721"/>
    <property type="match status" value="1"/>
</dbReference>
<protein>
    <recommendedName>
        <fullName evidence="2">DUF7721 domain-containing protein</fullName>
    </recommendedName>
</protein>
<gene>
    <name evidence="3" type="ORF">B0T24DRAFT_16213</name>
</gene>
<organism evidence="3 4">
    <name type="scientific">Lasiosphaeria ovina</name>
    <dbReference type="NCBI Taxonomy" id="92902"/>
    <lineage>
        <taxon>Eukaryota</taxon>
        <taxon>Fungi</taxon>
        <taxon>Dikarya</taxon>
        <taxon>Ascomycota</taxon>
        <taxon>Pezizomycotina</taxon>
        <taxon>Sordariomycetes</taxon>
        <taxon>Sordariomycetidae</taxon>
        <taxon>Sordariales</taxon>
        <taxon>Lasiosphaeriaceae</taxon>
        <taxon>Lasiosphaeria</taxon>
    </lineage>
</organism>
<evidence type="ECO:0000259" key="2">
    <source>
        <dbReference type="Pfam" id="PF24845"/>
    </source>
</evidence>
<evidence type="ECO:0000313" key="3">
    <source>
        <dbReference type="EMBL" id="KAK3382489.1"/>
    </source>
</evidence>
<accession>A0AAE0NJ54</accession>
<dbReference type="Proteomes" id="UP001287356">
    <property type="component" value="Unassembled WGS sequence"/>
</dbReference>
<dbReference type="EMBL" id="JAULSN010000001">
    <property type="protein sequence ID" value="KAK3382489.1"/>
    <property type="molecule type" value="Genomic_DNA"/>
</dbReference>
<dbReference type="PANTHER" id="PTHR39477:SF1">
    <property type="entry name" value="BETA-FLANKING PROTEIN"/>
    <property type="match status" value="1"/>
</dbReference>
<reference evidence="3" key="1">
    <citation type="journal article" date="2023" name="Mol. Phylogenet. Evol.">
        <title>Genome-scale phylogeny and comparative genomics of the fungal order Sordariales.</title>
        <authorList>
            <person name="Hensen N."/>
            <person name="Bonometti L."/>
            <person name="Westerberg I."/>
            <person name="Brannstrom I.O."/>
            <person name="Guillou S."/>
            <person name="Cros-Aarteil S."/>
            <person name="Calhoun S."/>
            <person name="Haridas S."/>
            <person name="Kuo A."/>
            <person name="Mondo S."/>
            <person name="Pangilinan J."/>
            <person name="Riley R."/>
            <person name="LaButti K."/>
            <person name="Andreopoulos B."/>
            <person name="Lipzen A."/>
            <person name="Chen C."/>
            <person name="Yan M."/>
            <person name="Daum C."/>
            <person name="Ng V."/>
            <person name="Clum A."/>
            <person name="Steindorff A."/>
            <person name="Ohm R.A."/>
            <person name="Martin F."/>
            <person name="Silar P."/>
            <person name="Natvig D.O."/>
            <person name="Lalanne C."/>
            <person name="Gautier V."/>
            <person name="Ament-Velasquez S.L."/>
            <person name="Kruys A."/>
            <person name="Hutchinson M.I."/>
            <person name="Powell A.J."/>
            <person name="Barry K."/>
            <person name="Miller A.N."/>
            <person name="Grigoriev I.V."/>
            <person name="Debuchy R."/>
            <person name="Gladieux P."/>
            <person name="Hiltunen Thoren M."/>
            <person name="Johannesson H."/>
        </authorList>
    </citation>
    <scope>NUCLEOTIDE SEQUENCE</scope>
    <source>
        <strain evidence="3">CBS 958.72</strain>
    </source>
</reference>
<keyword evidence="4" id="KW-1185">Reference proteome</keyword>
<reference evidence="3" key="2">
    <citation type="submission" date="2023-06" db="EMBL/GenBank/DDBJ databases">
        <authorList>
            <consortium name="Lawrence Berkeley National Laboratory"/>
            <person name="Haridas S."/>
            <person name="Hensen N."/>
            <person name="Bonometti L."/>
            <person name="Westerberg I."/>
            <person name="Brannstrom I.O."/>
            <person name="Guillou S."/>
            <person name="Cros-Aarteil S."/>
            <person name="Calhoun S."/>
            <person name="Kuo A."/>
            <person name="Mondo S."/>
            <person name="Pangilinan J."/>
            <person name="Riley R."/>
            <person name="Labutti K."/>
            <person name="Andreopoulos B."/>
            <person name="Lipzen A."/>
            <person name="Chen C."/>
            <person name="Yanf M."/>
            <person name="Daum C."/>
            <person name="Ng V."/>
            <person name="Clum A."/>
            <person name="Steindorff A."/>
            <person name="Ohm R."/>
            <person name="Martin F."/>
            <person name="Silar P."/>
            <person name="Natvig D."/>
            <person name="Lalanne C."/>
            <person name="Gautier V."/>
            <person name="Ament-Velasquez S.L."/>
            <person name="Kruys A."/>
            <person name="Hutchinson M.I."/>
            <person name="Powell A.J."/>
            <person name="Barry K."/>
            <person name="Miller A.N."/>
            <person name="Grigoriev I.V."/>
            <person name="Debuchy R."/>
            <person name="Gladieux P."/>
            <person name="Thoren M.H."/>
            <person name="Johannesson H."/>
        </authorList>
    </citation>
    <scope>NUCLEOTIDE SEQUENCE</scope>
    <source>
        <strain evidence="3">CBS 958.72</strain>
    </source>
</reference>
<dbReference type="InterPro" id="IPR056138">
    <property type="entry name" value="DUF7721"/>
</dbReference>
<sequence length="202" mass="20721">MDRFLGKVLGGDDNERQSTGGHSRDDDDDFRGAASHAAEHAPEDSSFFSDILGQLGQRKQQIAEEDIDEEDAVRNHRNFFDDSAPTSSDKATSSGMGSAAAMQALKMFSGGSGSSSSSSSSSSGSGSQSQFIGLAMAQASKLFDQQASAGNVSSGADKQSVVAKAGEMAFKMYVKSQMSGGGGGPASGSNLSGLLGMASKYM</sequence>
<feature type="domain" description="DUF7721" evidence="2">
    <location>
        <begin position="29"/>
        <end position="112"/>
    </location>
</feature>
<evidence type="ECO:0000256" key="1">
    <source>
        <dbReference type="SAM" id="MobiDB-lite"/>
    </source>
</evidence>
<feature type="compositionally biased region" description="Low complexity" evidence="1">
    <location>
        <begin position="114"/>
        <end position="128"/>
    </location>
</feature>
<feature type="region of interest" description="Disordered" evidence="1">
    <location>
        <begin position="1"/>
        <end position="98"/>
    </location>
</feature>